<evidence type="ECO:0000313" key="2">
    <source>
        <dbReference type="Proteomes" id="UP000006875"/>
    </source>
</evidence>
<protein>
    <submittedName>
        <fullName evidence="1">Uncharacterized protein</fullName>
    </submittedName>
</protein>
<proteinExistence type="predicted"/>
<dbReference type="EMBL" id="CP002282">
    <property type="protein sequence ID" value="ADO84207.1"/>
    <property type="molecule type" value="Genomic_DNA"/>
</dbReference>
<sequence>MIIEKIDGLYQVTAMKPFRKTKGVVFDLVPNEIVKETVSVDRVIHENDAISPGEIGNVKRPWYFHPFQRDNLLVLNGYRTVELYTKDHGKIVTFEIHPDRIYKNGELLYEGGVMLSWPTQVFHRITSGEKGSASLNFAMRKKGFDIKTNFNIYDLDLVTGEFYVLREGYKDQI</sequence>
<dbReference type="AlphaFoldDB" id="E3HDM1"/>
<dbReference type="HOGENOM" id="CLU_1530321_0_0_0"/>
<geneLocation type="plasmid" evidence="1 2">
    <name>pILYOP01</name>
</geneLocation>
<gene>
    <name evidence="1" type="ordered locus">Ilyop_2448</name>
</gene>
<keyword evidence="2" id="KW-1185">Reference proteome</keyword>
<reference evidence="1 2" key="1">
    <citation type="journal article" date="2010" name="Stand. Genomic Sci.">
        <title>Complete genome sequence of Ilyobacter polytropus type strain (CuHbu1).</title>
        <authorList>
            <person name="Sikorski J."/>
            <person name="Chertkov O."/>
            <person name="Lapidus A."/>
            <person name="Nolan M."/>
            <person name="Lucas S."/>
            <person name="Del Rio T.G."/>
            <person name="Tice H."/>
            <person name="Cheng J.F."/>
            <person name="Tapia R."/>
            <person name="Han C."/>
            <person name="Goodwin L."/>
            <person name="Pitluck S."/>
            <person name="Liolios K."/>
            <person name="Ivanova N."/>
            <person name="Mavromatis K."/>
            <person name="Mikhailova N."/>
            <person name="Pati A."/>
            <person name="Chen A."/>
            <person name="Palaniappan K."/>
            <person name="Land M."/>
            <person name="Hauser L."/>
            <person name="Chang Y.J."/>
            <person name="Jeffries C.D."/>
            <person name="Brambilla E."/>
            <person name="Yasawong M."/>
            <person name="Rohde M."/>
            <person name="Pukall R."/>
            <person name="Spring S."/>
            <person name="Goker M."/>
            <person name="Woyke T."/>
            <person name="Bristow J."/>
            <person name="Eisen J.A."/>
            <person name="Markowitz V."/>
            <person name="Hugenholtz P."/>
            <person name="Kyrpides N.C."/>
            <person name="Klenk H.P."/>
        </authorList>
    </citation>
    <scope>NUCLEOTIDE SEQUENCE [LARGE SCALE GENOMIC DNA]</scope>
    <source>
        <strain evidence="2">ATCC 51220 / DSM 2926 / LMG 16218 / CuHBu1</strain>
        <plasmid evidence="2">pILYOP01</plasmid>
    </source>
</reference>
<dbReference type="RefSeq" id="WP_013388866.1">
    <property type="nucleotide sequence ID" value="NC_014633.1"/>
</dbReference>
<keyword evidence="1" id="KW-0614">Plasmid</keyword>
<accession>E3HDM1</accession>
<dbReference type="Proteomes" id="UP000006875">
    <property type="component" value="Plasmid pILYOP01"/>
</dbReference>
<name>E3HDM1_ILYPC</name>
<organism evidence="1 2">
    <name type="scientific">Ilyobacter polytropus (strain ATCC 51220 / DSM 2926 / LMG 16218 / CuHBu1)</name>
    <dbReference type="NCBI Taxonomy" id="572544"/>
    <lineage>
        <taxon>Bacteria</taxon>
        <taxon>Fusobacteriati</taxon>
        <taxon>Fusobacteriota</taxon>
        <taxon>Fusobacteriia</taxon>
        <taxon>Fusobacteriales</taxon>
        <taxon>Fusobacteriaceae</taxon>
        <taxon>Ilyobacter</taxon>
    </lineage>
</organism>
<evidence type="ECO:0000313" key="1">
    <source>
        <dbReference type="EMBL" id="ADO84207.1"/>
    </source>
</evidence>
<dbReference type="KEGG" id="ipo:Ilyop_2448"/>